<organism evidence="1 2">
    <name type="scientific">Paenibacillus mesotrionivorans</name>
    <dbReference type="NCBI Taxonomy" id="3160968"/>
    <lineage>
        <taxon>Bacteria</taxon>
        <taxon>Bacillati</taxon>
        <taxon>Bacillota</taxon>
        <taxon>Bacilli</taxon>
        <taxon>Bacillales</taxon>
        <taxon>Paenibacillaceae</taxon>
        <taxon>Paenibacillus</taxon>
    </lineage>
</organism>
<dbReference type="EMBL" id="JBJURJ010000018">
    <property type="protein sequence ID" value="MFM9331398.1"/>
    <property type="molecule type" value="Genomic_DNA"/>
</dbReference>
<evidence type="ECO:0000313" key="2">
    <source>
        <dbReference type="Proteomes" id="UP001631969"/>
    </source>
</evidence>
<evidence type="ECO:0000313" key="1">
    <source>
        <dbReference type="EMBL" id="MFM9331398.1"/>
    </source>
</evidence>
<accession>A0ACC7P353</accession>
<dbReference type="Proteomes" id="UP001631969">
    <property type="component" value="Unassembled WGS sequence"/>
</dbReference>
<gene>
    <name evidence="1" type="ORF">ACI1P1_24185</name>
</gene>
<protein>
    <submittedName>
        <fullName evidence="1">ArsR/SmtB family transcription factor</fullName>
    </submittedName>
</protein>
<name>A0ACC7P353_9BACL</name>
<proteinExistence type="predicted"/>
<keyword evidence="2" id="KW-1185">Reference proteome</keyword>
<comment type="caution">
    <text evidence="1">The sequence shown here is derived from an EMBL/GenBank/DDBJ whole genome shotgun (WGS) entry which is preliminary data.</text>
</comment>
<sequence>MEQVMLITNRDQLKIISDPLRVKILMLLIEKEHTGQHISEVLDISRANIHYHLKALEKVGFIELKRTEEKNGIIQKFYRAVAKSYLPGENLFPYAEEISSANRVALLNTMDRVKERLINAPDHAFYDFNSLVPIMIQSEMKLTKEKFDFISQKINDLYTELDEVEKTSQDDLNAKWYYFGNFGFEIKDPFFRLKD</sequence>
<reference evidence="1" key="1">
    <citation type="submission" date="2024-12" db="EMBL/GenBank/DDBJ databases">
        <authorList>
            <person name="Wu N."/>
        </authorList>
    </citation>
    <scope>NUCLEOTIDE SEQUENCE</scope>
    <source>
        <strain evidence="1">P15</strain>
    </source>
</reference>